<dbReference type="PANTHER" id="PTHR40661:SF1">
    <property type="entry name" value="HTH CRO_C1-TYPE DOMAIN-CONTAINING PROTEIN"/>
    <property type="match status" value="1"/>
</dbReference>
<gene>
    <name evidence="5" type="ORF">QLT01_17115</name>
</gene>
<evidence type="ECO:0000313" key="5">
    <source>
        <dbReference type="EMBL" id="MDI5886066.1"/>
    </source>
</evidence>
<dbReference type="InterPro" id="IPR015927">
    <property type="entry name" value="Peptidase_S24_S26A/B/C"/>
</dbReference>
<name>A0ABT6UTT3_9GAMM</name>
<reference evidence="5 6" key="1">
    <citation type="submission" date="2023-04" db="EMBL/GenBank/DDBJ databases">
        <authorList>
            <person name="Otstavnykh N."/>
            <person name="Seitkalieva A."/>
            <person name="Bystritskaya E."/>
        </authorList>
    </citation>
    <scope>NUCLEOTIDE SEQUENCE [LARGE SCALE GENOMIC DNA]</scope>
    <source>
        <strain evidence="5 6">NRIC 0815</strain>
    </source>
</reference>
<evidence type="ECO:0000256" key="2">
    <source>
        <dbReference type="ARBA" id="ARBA00023125"/>
    </source>
</evidence>
<evidence type="ECO:0000313" key="6">
    <source>
        <dbReference type="Proteomes" id="UP001229025"/>
    </source>
</evidence>
<dbReference type="Gene3D" id="2.10.109.10">
    <property type="entry name" value="Umud Fragment, subunit A"/>
    <property type="match status" value="1"/>
</dbReference>
<dbReference type="InterPro" id="IPR036286">
    <property type="entry name" value="LexA/Signal_pep-like_sf"/>
</dbReference>
<dbReference type="Proteomes" id="UP001229025">
    <property type="component" value="Unassembled WGS sequence"/>
</dbReference>
<dbReference type="RefSeq" id="WP_284727607.1">
    <property type="nucleotide sequence ID" value="NZ_JASCSA010000025.1"/>
</dbReference>
<sequence length="219" mass="23816">MSLLSDNIRRLMNHYGYSEAELGRMAGLTQPTVHRIVTGESKDPRPGNIEKIAAAFGTTYGNLKHNPNVLDKSTVVDGDAILIPSPQMRGYAPMISWEEVCDLKSVNMEQIPKNQLFPLPPGAGVNTVALQVRGESMAPRYDDGTIVFMDPDATPRHGDGVVFSQTGKVEASLKQFSENPGGHPLLKAINPSWPEPWIALDDSCKLLGVIVGALWLRSA</sequence>
<accession>A0ABT6UTT3</accession>
<evidence type="ECO:0000259" key="4">
    <source>
        <dbReference type="PROSITE" id="PS50943"/>
    </source>
</evidence>
<keyword evidence="6" id="KW-1185">Reference proteome</keyword>
<dbReference type="InterPro" id="IPR010982">
    <property type="entry name" value="Lambda_DNA-bd_dom_sf"/>
</dbReference>
<feature type="domain" description="HTH cro/C1-type" evidence="4">
    <location>
        <begin position="8"/>
        <end position="63"/>
    </location>
</feature>
<dbReference type="Gene3D" id="1.10.260.40">
    <property type="entry name" value="lambda repressor-like DNA-binding domains"/>
    <property type="match status" value="1"/>
</dbReference>
<dbReference type="InterPro" id="IPR001387">
    <property type="entry name" value="Cro/C1-type_HTH"/>
</dbReference>
<proteinExistence type="predicted"/>
<comment type="caution">
    <text evidence="5">The sequence shown here is derived from an EMBL/GenBank/DDBJ whole genome shotgun (WGS) entry which is preliminary data.</text>
</comment>
<dbReference type="SMART" id="SM00530">
    <property type="entry name" value="HTH_XRE"/>
    <property type="match status" value="1"/>
</dbReference>
<dbReference type="CDD" id="cd00093">
    <property type="entry name" value="HTH_XRE"/>
    <property type="match status" value="1"/>
</dbReference>
<evidence type="ECO:0000256" key="3">
    <source>
        <dbReference type="ARBA" id="ARBA00023163"/>
    </source>
</evidence>
<organism evidence="5 6">
    <name type="scientific">Cobetia amphilecti</name>
    <dbReference type="NCBI Taxonomy" id="1055104"/>
    <lineage>
        <taxon>Bacteria</taxon>
        <taxon>Pseudomonadati</taxon>
        <taxon>Pseudomonadota</taxon>
        <taxon>Gammaproteobacteria</taxon>
        <taxon>Oceanospirillales</taxon>
        <taxon>Halomonadaceae</taxon>
        <taxon>Cobetia</taxon>
    </lineage>
</organism>
<reference evidence="6" key="2">
    <citation type="submission" date="2023-07" db="EMBL/GenBank/DDBJ databases">
        <title>Genome-based characterization of strain KMM 296 and proposal for reclassification of Cobetia litoralis and Cobetia pacifica, and emended description of the species Cobetia amphilecti and Cobetia marina.</title>
        <authorList>
            <person name="Balabanova L."/>
            <person name="Nedashkovskaya O."/>
        </authorList>
    </citation>
    <scope>NUCLEOTIDE SEQUENCE [LARGE SCALE GENOMIC DNA]</scope>
    <source>
        <strain evidence="6">NRIC 0815</strain>
    </source>
</reference>
<keyword evidence="3" id="KW-0804">Transcription</keyword>
<dbReference type="InterPro" id="IPR039418">
    <property type="entry name" value="LexA-like"/>
</dbReference>
<dbReference type="CDD" id="cd06529">
    <property type="entry name" value="S24_LexA-like"/>
    <property type="match status" value="1"/>
</dbReference>
<dbReference type="SUPFAM" id="SSF51306">
    <property type="entry name" value="LexA/Signal peptidase"/>
    <property type="match status" value="1"/>
</dbReference>
<dbReference type="PROSITE" id="PS50943">
    <property type="entry name" value="HTH_CROC1"/>
    <property type="match status" value="1"/>
</dbReference>
<evidence type="ECO:0000256" key="1">
    <source>
        <dbReference type="ARBA" id="ARBA00023015"/>
    </source>
</evidence>
<dbReference type="PANTHER" id="PTHR40661">
    <property type="match status" value="1"/>
</dbReference>
<dbReference type="Pfam" id="PF00717">
    <property type="entry name" value="Peptidase_S24"/>
    <property type="match status" value="1"/>
</dbReference>
<dbReference type="Pfam" id="PF13443">
    <property type="entry name" value="HTH_26"/>
    <property type="match status" value="1"/>
</dbReference>
<dbReference type="SUPFAM" id="SSF47413">
    <property type="entry name" value="lambda repressor-like DNA-binding domains"/>
    <property type="match status" value="1"/>
</dbReference>
<dbReference type="EMBL" id="JASCSA010000025">
    <property type="protein sequence ID" value="MDI5886066.1"/>
    <property type="molecule type" value="Genomic_DNA"/>
</dbReference>
<protein>
    <submittedName>
        <fullName evidence="5">LexA family transcriptional regulator</fullName>
    </submittedName>
</protein>
<keyword evidence="1" id="KW-0805">Transcription regulation</keyword>
<keyword evidence="2" id="KW-0238">DNA-binding</keyword>